<evidence type="ECO:0000256" key="1">
    <source>
        <dbReference type="ARBA" id="ARBA00012528"/>
    </source>
</evidence>
<evidence type="ECO:0000259" key="4">
    <source>
        <dbReference type="PROSITE" id="PS50887"/>
    </source>
</evidence>
<feature type="transmembrane region" description="Helical" evidence="3">
    <location>
        <begin position="35"/>
        <end position="52"/>
    </location>
</feature>
<protein>
    <recommendedName>
        <fullName evidence="1">diguanylate cyclase</fullName>
        <ecNumber evidence="1">2.7.7.65</ecNumber>
    </recommendedName>
</protein>
<dbReference type="PANTHER" id="PTHR45138:SF9">
    <property type="entry name" value="DIGUANYLATE CYCLASE DGCM-RELATED"/>
    <property type="match status" value="1"/>
</dbReference>
<evidence type="ECO:0000256" key="3">
    <source>
        <dbReference type="SAM" id="Phobius"/>
    </source>
</evidence>
<dbReference type="Pfam" id="PF00990">
    <property type="entry name" value="GGDEF"/>
    <property type="match status" value="1"/>
</dbReference>
<dbReference type="InterPro" id="IPR029787">
    <property type="entry name" value="Nucleotide_cyclase"/>
</dbReference>
<organism evidence="5 6">
    <name type="scientific">Comamonas thiooxydans</name>
    <dbReference type="NCBI Taxonomy" id="363952"/>
    <lineage>
        <taxon>Bacteria</taxon>
        <taxon>Pseudomonadati</taxon>
        <taxon>Pseudomonadota</taxon>
        <taxon>Betaproteobacteria</taxon>
        <taxon>Burkholderiales</taxon>
        <taxon>Comamonadaceae</taxon>
        <taxon>Comamonas</taxon>
    </lineage>
</organism>
<dbReference type="NCBIfam" id="TIGR00254">
    <property type="entry name" value="GGDEF"/>
    <property type="match status" value="1"/>
</dbReference>
<dbReference type="PROSITE" id="PS50887">
    <property type="entry name" value="GGDEF"/>
    <property type="match status" value="1"/>
</dbReference>
<dbReference type="InterPro" id="IPR043128">
    <property type="entry name" value="Rev_trsase/Diguanyl_cyclase"/>
</dbReference>
<dbReference type="GO" id="GO:1902201">
    <property type="term" value="P:negative regulation of bacterial-type flagellum-dependent cell motility"/>
    <property type="evidence" value="ECO:0007669"/>
    <property type="project" value="TreeGrafter"/>
</dbReference>
<dbReference type="CDD" id="cd01949">
    <property type="entry name" value="GGDEF"/>
    <property type="match status" value="1"/>
</dbReference>
<dbReference type="GO" id="GO:0043709">
    <property type="term" value="P:cell adhesion involved in single-species biofilm formation"/>
    <property type="evidence" value="ECO:0007669"/>
    <property type="project" value="TreeGrafter"/>
</dbReference>
<feature type="domain" description="GGDEF" evidence="4">
    <location>
        <begin position="250"/>
        <end position="381"/>
    </location>
</feature>
<gene>
    <name evidence="5" type="ORF">P245_16540</name>
</gene>
<comment type="catalytic activity">
    <reaction evidence="2">
        <text>2 GTP = 3',3'-c-di-GMP + 2 diphosphate</text>
        <dbReference type="Rhea" id="RHEA:24898"/>
        <dbReference type="ChEBI" id="CHEBI:33019"/>
        <dbReference type="ChEBI" id="CHEBI:37565"/>
        <dbReference type="ChEBI" id="CHEBI:58805"/>
        <dbReference type="EC" id="2.7.7.65"/>
    </reaction>
</comment>
<feature type="transmembrane region" description="Helical" evidence="3">
    <location>
        <begin position="187"/>
        <end position="211"/>
    </location>
</feature>
<dbReference type="PANTHER" id="PTHR45138">
    <property type="entry name" value="REGULATORY COMPONENTS OF SENSORY TRANSDUCTION SYSTEM"/>
    <property type="match status" value="1"/>
</dbReference>
<proteinExistence type="predicted"/>
<dbReference type="InterPro" id="IPR000160">
    <property type="entry name" value="GGDEF_dom"/>
</dbReference>
<accession>A0A0E3BEA8</accession>
<dbReference type="FunFam" id="3.30.70.270:FF:000001">
    <property type="entry name" value="Diguanylate cyclase domain protein"/>
    <property type="match status" value="1"/>
</dbReference>
<dbReference type="GO" id="GO:0052621">
    <property type="term" value="F:diguanylate cyclase activity"/>
    <property type="evidence" value="ECO:0007669"/>
    <property type="project" value="UniProtKB-EC"/>
</dbReference>
<comment type="caution">
    <text evidence="5">The sequence shown here is derived from an EMBL/GenBank/DDBJ whole genome shotgun (WGS) entry which is preliminary data.</text>
</comment>
<dbReference type="EMBL" id="AWTN01000097">
    <property type="protein sequence ID" value="KGG89883.1"/>
    <property type="molecule type" value="Genomic_DNA"/>
</dbReference>
<feature type="transmembrane region" description="Helical" evidence="3">
    <location>
        <begin position="118"/>
        <end position="140"/>
    </location>
</feature>
<dbReference type="InterPro" id="IPR050469">
    <property type="entry name" value="Diguanylate_Cyclase"/>
</dbReference>
<sequence>MSANYNLLVLTPPLALLVLAAVLMVAWFNQRSQRFLFWQACAYSLTALPLAAQTLIPLEVLTRYALLIGSIYLLGAWCLAKCWADRWRVSTHPHIALQISIVTLAVVYHFSWVNPIPWVRICSFSIGSGLVLMLPILQVRSRMSSLHWLDKLLLWLSIAFTTYTFTRPGLIWLLGYSDLRSLPKSPYWLLTLVSILNFALLFSLVMTAIAAKETVDKLRRERDLDALTQLLNRRSFQEYAQQRLADIRLYPMAVLACDIDHFKRINDSWGHKRGDEVLQLVSTTLKDSVRENDLVARFGGEEFVLLLTEISLKDAEAIALRIQRDLRLNNEVLPSGYTLTLSFGISALDSNTPLDQALREADRLLYEAKNAGRDRVHVSGGNYPDISIELDPVANPSYHMPYSKSK</sequence>
<feature type="transmembrane region" description="Helical" evidence="3">
    <location>
        <begin position="95"/>
        <end position="112"/>
    </location>
</feature>
<feature type="transmembrane region" description="Helical" evidence="3">
    <location>
        <begin position="6"/>
        <end position="28"/>
    </location>
</feature>
<evidence type="ECO:0000313" key="6">
    <source>
        <dbReference type="Proteomes" id="UP000029567"/>
    </source>
</evidence>
<evidence type="ECO:0000313" key="5">
    <source>
        <dbReference type="EMBL" id="KGG89883.1"/>
    </source>
</evidence>
<dbReference type="Proteomes" id="UP000029567">
    <property type="component" value="Unassembled WGS sequence"/>
</dbReference>
<dbReference type="SMART" id="SM00267">
    <property type="entry name" value="GGDEF"/>
    <property type="match status" value="1"/>
</dbReference>
<dbReference type="Gene3D" id="3.30.70.270">
    <property type="match status" value="1"/>
</dbReference>
<dbReference type="SUPFAM" id="SSF55073">
    <property type="entry name" value="Nucleotide cyclase"/>
    <property type="match status" value="1"/>
</dbReference>
<evidence type="ECO:0000256" key="2">
    <source>
        <dbReference type="ARBA" id="ARBA00034247"/>
    </source>
</evidence>
<name>A0A0E3BEA8_9BURK</name>
<keyword evidence="3" id="KW-0812">Transmembrane</keyword>
<keyword evidence="3" id="KW-0472">Membrane</keyword>
<dbReference type="GO" id="GO:0005886">
    <property type="term" value="C:plasma membrane"/>
    <property type="evidence" value="ECO:0007669"/>
    <property type="project" value="TreeGrafter"/>
</dbReference>
<feature type="transmembrane region" description="Helical" evidence="3">
    <location>
        <begin position="152"/>
        <end position="175"/>
    </location>
</feature>
<feature type="transmembrane region" description="Helical" evidence="3">
    <location>
        <begin position="64"/>
        <end position="83"/>
    </location>
</feature>
<dbReference type="EC" id="2.7.7.65" evidence="1"/>
<reference evidence="5 6" key="1">
    <citation type="submission" date="2013-09" db="EMBL/GenBank/DDBJ databases">
        <title>High correlation between genotypes and phenotypes of environmental bacteria Comamonas testosteroni strains.</title>
        <authorList>
            <person name="Liu L."/>
            <person name="Zhu W."/>
            <person name="Xia X."/>
            <person name="Xu B."/>
            <person name="Luo M."/>
            <person name="Wang G."/>
        </authorList>
    </citation>
    <scope>NUCLEOTIDE SEQUENCE [LARGE SCALE GENOMIC DNA]</scope>
    <source>
        <strain evidence="5 6">JL14</strain>
    </source>
</reference>
<dbReference type="RefSeq" id="WP_034380787.1">
    <property type="nucleotide sequence ID" value="NZ_AWTN01000097.1"/>
</dbReference>
<keyword evidence="3" id="KW-1133">Transmembrane helix</keyword>
<dbReference type="AlphaFoldDB" id="A0A0E3BEA8"/>